<keyword evidence="8" id="KW-0437">Light-harvesting polypeptide</keyword>
<dbReference type="Proteomes" id="UP000002630">
    <property type="component" value="Linkage Group LG02"/>
</dbReference>
<evidence type="ECO:0000256" key="5">
    <source>
        <dbReference type="ARBA" id="ARBA00022528"/>
    </source>
</evidence>
<dbReference type="SUPFAM" id="SSF103511">
    <property type="entry name" value="Chlorophyll a-b binding protein"/>
    <property type="match status" value="1"/>
</dbReference>
<gene>
    <name evidence="11" type="primary">LHCP2</name>
    <name evidence="11" type="ORF">Esi_0002_0349</name>
</gene>
<evidence type="ECO:0000256" key="8">
    <source>
        <dbReference type="ARBA" id="ARBA00023243"/>
    </source>
</evidence>
<evidence type="ECO:0000256" key="9">
    <source>
        <dbReference type="PIRSR" id="PIRSR601344-1"/>
    </source>
</evidence>
<dbReference type="OMA" id="ACTATHS"/>
<comment type="subunit">
    <text evidence="4">The LHC complex of chromophytic algae is composed of fucoxanthin, chlorophyll A and C bound non-covalently by fucoxanthin chlorophyll proteins (FCPs). The ratio of pigments in this LHC is; fucoxanthin: chlorophyll C: chlorophyll A; (0.6-1): (0.1-0.3): (1).</text>
</comment>
<dbReference type="AlphaFoldDB" id="D7FQG7"/>
<feature type="binding site" description="axial binding residue" evidence="9">
    <location>
        <position position="93"/>
    </location>
    <ligand>
        <name>chlorophyll b</name>
        <dbReference type="ChEBI" id="CHEBI:61721"/>
        <label>1</label>
    </ligand>
    <ligandPart>
        <name>Mg</name>
        <dbReference type="ChEBI" id="CHEBI:25107"/>
    </ligandPart>
</feature>
<evidence type="ECO:0000256" key="10">
    <source>
        <dbReference type="SAM" id="SignalP"/>
    </source>
</evidence>
<keyword evidence="9" id="KW-0148">Chlorophyll</keyword>
<dbReference type="GO" id="GO:0009507">
    <property type="term" value="C:chloroplast"/>
    <property type="evidence" value="ECO:0007669"/>
    <property type="project" value="UniProtKB-SubCell"/>
</dbReference>
<reference evidence="11 12" key="1">
    <citation type="journal article" date="2010" name="Nature">
        <title>The Ectocarpus genome and the independent evolution of multicellularity in brown algae.</title>
        <authorList>
            <person name="Cock J.M."/>
            <person name="Sterck L."/>
            <person name="Rouze P."/>
            <person name="Scornet D."/>
            <person name="Allen A.E."/>
            <person name="Amoutzias G."/>
            <person name="Anthouard V."/>
            <person name="Artiguenave F."/>
            <person name="Aury J.M."/>
            <person name="Badger J.H."/>
            <person name="Beszteri B."/>
            <person name="Billiau K."/>
            <person name="Bonnet E."/>
            <person name="Bothwell J.H."/>
            <person name="Bowler C."/>
            <person name="Boyen C."/>
            <person name="Brownlee C."/>
            <person name="Carrano C.J."/>
            <person name="Charrier B."/>
            <person name="Cho G.Y."/>
            <person name="Coelho S.M."/>
            <person name="Collen J."/>
            <person name="Corre E."/>
            <person name="Da Silva C."/>
            <person name="Delage L."/>
            <person name="Delaroque N."/>
            <person name="Dittami S.M."/>
            <person name="Doulbeau S."/>
            <person name="Elias M."/>
            <person name="Farnham G."/>
            <person name="Gachon C.M."/>
            <person name="Gschloessl B."/>
            <person name="Heesch S."/>
            <person name="Jabbari K."/>
            <person name="Jubin C."/>
            <person name="Kawai H."/>
            <person name="Kimura K."/>
            <person name="Kloareg B."/>
            <person name="Kupper F.C."/>
            <person name="Lang D."/>
            <person name="Le Bail A."/>
            <person name="Leblanc C."/>
            <person name="Lerouge P."/>
            <person name="Lohr M."/>
            <person name="Lopez P.J."/>
            <person name="Martens C."/>
            <person name="Maumus F."/>
            <person name="Michel G."/>
            <person name="Miranda-Saavedra D."/>
            <person name="Morales J."/>
            <person name="Moreau H."/>
            <person name="Motomura T."/>
            <person name="Nagasato C."/>
            <person name="Napoli C.A."/>
            <person name="Nelson D.R."/>
            <person name="Nyvall-Collen P."/>
            <person name="Peters A.F."/>
            <person name="Pommier C."/>
            <person name="Potin P."/>
            <person name="Poulain J."/>
            <person name="Quesneville H."/>
            <person name="Read B."/>
            <person name="Rensing S.A."/>
            <person name="Ritter A."/>
            <person name="Rousvoal S."/>
            <person name="Samanta M."/>
            <person name="Samson G."/>
            <person name="Schroeder D.C."/>
            <person name="Segurens B."/>
            <person name="Strittmatter M."/>
            <person name="Tonon T."/>
            <person name="Tregear J.W."/>
            <person name="Valentin K."/>
            <person name="von Dassow P."/>
            <person name="Yamagishi T."/>
            <person name="Van de Peer Y."/>
            <person name="Wincker P."/>
        </authorList>
    </citation>
    <scope>NUCLEOTIDE SEQUENCE [LARGE SCALE GENOMIC DNA]</scope>
    <source>
        <strain evidence="12">Ec32 / CCAP1310/4</strain>
    </source>
</reference>
<accession>D7FQG7</accession>
<keyword evidence="10" id="KW-0732">Signal</keyword>
<protein>
    <submittedName>
        <fullName evidence="11">Light harvesting complex protein</fullName>
    </submittedName>
</protein>
<dbReference type="GO" id="GO:0016020">
    <property type="term" value="C:membrane"/>
    <property type="evidence" value="ECO:0007669"/>
    <property type="project" value="InterPro"/>
</dbReference>
<evidence type="ECO:0000256" key="7">
    <source>
        <dbReference type="ARBA" id="ARBA00022640"/>
    </source>
</evidence>
<evidence type="ECO:0000256" key="2">
    <source>
        <dbReference type="ARBA" id="ARBA00004229"/>
    </source>
</evidence>
<feature type="binding site" evidence="9">
    <location>
        <position position="91"/>
    </location>
    <ligand>
        <name>chlorophyll a</name>
        <dbReference type="ChEBI" id="CHEBI:58416"/>
        <label>1</label>
    </ligand>
</feature>
<dbReference type="PANTHER" id="PTHR21649">
    <property type="entry name" value="CHLOROPHYLL A/B BINDING PROTEIN"/>
    <property type="match status" value="1"/>
</dbReference>
<feature type="binding site" evidence="9">
    <location>
        <position position="215"/>
    </location>
    <ligand>
        <name>chlorophyll a</name>
        <dbReference type="ChEBI" id="CHEBI:58416"/>
        <label>1</label>
    </ligand>
</feature>
<evidence type="ECO:0000256" key="4">
    <source>
        <dbReference type="ARBA" id="ARBA00011623"/>
    </source>
</evidence>
<keyword evidence="9" id="KW-0157">Chromophore</keyword>
<dbReference type="Pfam" id="PF00504">
    <property type="entry name" value="Chloroa_b-bind"/>
    <property type="match status" value="1"/>
</dbReference>
<evidence type="ECO:0000313" key="11">
    <source>
        <dbReference type="EMBL" id="CBJ48499.1"/>
    </source>
</evidence>
<keyword evidence="5" id="KW-0150">Chloroplast</keyword>
<feature type="binding site" evidence="9">
    <location>
        <position position="198"/>
    </location>
    <ligand>
        <name>chlorophyll a</name>
        <dbReference type="ChEBI" id="CHEBI:58416"/>
        <label>1</label>
    </ligand>
</feature>
<dbReference type="OrthoDB" id="423598at2759"/>
<sequence>MVTSQLFLGTAATLIASSAAFVAPIAAPRSSIARVAASSTPKMTAGSDYAASLPGAPFGMAAEGKYFDPAGLATNQDPETIKKWREAELKHGRVSMLAAVGILVSEVFHPLFMGPAYIGPAVEHAQQIATVYPLFWVASLGMIAFIEGQTIKDAWGTVSPVTGVGNLKTEYYPGDLGFDPLGLAPKDGEDFRLIQSQELDLGRYAMIGVLGMIVQEVVDGKGILEHIVSRI</sequence>
<keyword evidence="6" id="KW-0602">Photosynthesis</keyword>
<dbReference type="GO" id="GO:0009765">
    <property type="term" value="P:photosynthesis, light harvesting"/>
    <property type="evidence" value="ECO:0007669"/>
    <property type="project" value="InterPro"/>
</dbReference>
<name>D7FQG7_ECTSI</name>
<dbReference type="EMBL" id="FN649727">
    <property type="protein sequence ID" value="CBJ48499.1"/>
    <property type="molecule type" value="Genomic_DNA"/>
</dbReference>
<dbReference type="EMBL" id="FN648375">
    <property type="protein sequence ID" value="CBJ48499.1"/>
    <property type="molecule type" value="Genomic_DNA"/>
</dbReference>
<evidence type="ECO:0000313" key="12">
    <source>
        <dbReference type="Proteomes" id="UP000002630"/>
    </source>
</evidence>
<comment type="similarity">
    <text evidence="3">Belongs to the fucoxanthin chlorophyll protein family.</text>
</comment>
<dbReference type="InterPro" id="IPR022796">
    <property type="entry name" value="Chloroa_b-bind"/>
</dbReference>
<feature type="binding site" evidence="9">
    <location>
        <position position="203"/>
    </location>
    <ligand>
        <name>chlorophyll a</name>
        <dbReference type="ChEBI" id="CHEBI:58416"/>
        <label>1</label>
    </ligand>
</feature>
<keyword evidence="7" id="KW-0934">Plastid</keyword>
<dbReference type="eggNOG" id="ENOG502S15M">
    <property type="taxonomic scope" value="Eukaryota"/>
</dbReference>
<feature type="chain" id="PRO_5003095675" evidence="10">
    <location>
        <begin position="21"/>
        <end position="231"/>
    </location>
</feature>
<feature type="binding site" description="axial binding residue" evidence="9">
    <location>
        <position position="49"/>
    </location>
    <ligand>
        <name>chlorophyll b</name>
        <dbReference type="ChEBI" id="CHEBI:61721"/>
        <label>1</label>
    </ligand>
    <ligandPart>
        <name>Mg</name>
        <dbReference type="ChEBI" id="CHEBI:25107"/>
    </ligandPart>
</feature>
<dbReference type="GO" id="GO:0030076">
    <property type="term" value="C:light-harvesting complex"/>
    <property type="evidence" value="ECO:0007669"/>
    <property type="project" value="UniProtKB-KW"/>
</dbReference>
<evidence type="ECO:0000256" key="1">
    <source>
        <dbReference type="ARBA" id="ARBA00004022"/>
    </source>
</evidence>
<dbReference type="Gene3D" id="1.10.3460.10">
    <property type="entry name" value="Chlorophyll a/b binding protein domain"/>
    <property type="match status" value="1"/>
</dbReference>
<keyword evidence="12" id="KW-1185">Reference proteome</keyword>
<evidence type="ECO:0000256" key="6">
    <source>
        <dbReference type="ARBA" id="ARBA00022531"/>
    </source>
</evidence>
<comment type="subcellular location">
    <subcellularLocation>
        <location evidence="2">Plastid</location>
        <location evidence="2">Chloroplast</location>
    </subcellularLocation>
</comment>
<organism evidence="11 12">
    <name type="scientific">Ectocarpus siliculosus</name>
    <name type="common">Brown alga</name>
    <name type="synonym">Conferva siliculosa</name>
    <dbReference type="NCBI Taxonomy" id="2880"/>
    <lineage>
        <taxon>Eukaryota</taxon>
        <taxon>Sar</taxon>
        <taxon>Stramenopiles</taxon>
        <taxon>Ochrophyta</taxon>
        <taxon>PX clade</taxon>
        <taxon>Phaeophyceae</taxon>
        <taxon>Ectocarpales</taxon>
        <taxon>Ectocarpaceae</taxon>
        <taxon>Ectocarpus</taxon>
    </lineage>
</organism>
<dbReference type="InParanoid" id="D7FQG7"/>
<feature type="signal peptide" evidence="10">
    <location>
        <begin position="1"/>
        <end position="20"/>
    </location>
</feature>
<proteinExistence type="inferred from homology"/>
<evidence type="ECO:0000256" key="3">
    <source>
        <dbReference type="ARBA" id="ARBA00005933"/>
    </source>
</evidence>
<dbReference type="GO" id="GO:0016168">
    <property type="term" value="F:chlorophyll binding"/>
    <property type="evidence" value="ECO:0007669"/>
    <property type="project" value="UniProtKB-KW"/>
</dbReference>
<comment type="function">
    <text evidence="1">The light-harvesting complex (LHC) functions as a light receptor, it captures and delivers excitation energy to photosystems with which it is closely associated. Energy is transferred from the carotenoid and chlorophyll C (or B) to chlorophyll A and the photosynthetic reaction centers where it is used to synthesize ATP and reducing power.</text>
</comment>
<dbReference type="InterPro" id="IPR001344">
    <property type="entry name" value="Chloro_AB-bd_pln"/>
</dbReference>
<dbReference type="STRING" id="2880.D7FQG7"/>
<feature type="binding site" evidence="9">
    <location>
        <position position="88"/>
    </location>
    <ligand>
        <name>chlorophyll a</name>
        <dbReference type="ChEBI" id="CHEBI:58416"/>
        <label>1</label>
    </ligand>
</feature>